<sequence>MASQESDRDEDIDTATLLEKSQDFQRRRTVGRITVAVLAVSLVLNAILIGSNLIFLFRGNQPSYETGFDSDLLGVKSQIQVIKNRFSGGVELDQHGHFAVDPSGSQYVGEPSKEVDAAWRELLNGLNLDLDASEYDPAGNTYQWEESGLYFTGLEVFHSLHCLNRLRQAFYPDHYKYIFNQPGDPSRHDHIGHCINQLREALQCHADLTPMEWKRVGDKIILNTATEHQCRDFGQIHAWAQQRQTQFFKIPAVMNGSLVVVD</sequence>
<proteinExistence type="inferred from homology"/>
<organism evidence="10 11">
    <name type="scientific">Immersiella caudata</name>
    <dbReference type="NCBI Taxonomy" id="314043"/>
    <lineage>
        <taxon>Eukaryota</taxon>
        <taxon>Fungi</taxon>
        <taxon>Dikarya</taxon>
        <taxon>Ascomycota</taxon>
        <taxon>Pezizomycotina</taxon>
        <taxon>Sordariomycetes</taxon>
        <taxon>Sordariomycetidae</taxon>
        <taxon>Sordariales</taxon>
        <taxon>Lasiosphaeriaceae</taxon>
        <taxon>Immersiella</taxon>
    </lineage>
</organism>
<evidence type="ECO:0000256" key="3">
    <source>
        <dbReference type="ARBA" id="ARBA00022692"/>
    </source>
</evidence>
<dbReference type="GO" id="GO:0016020">
    <property type="term" value="C:membrane"/>
    <property type="evidence" value="ECO:0007669"/>
    <property type="project" value="UniProtKB-SubCell"/>
</dbReference>
<keyword evidence="5" id="KW-0843">Virulence</keyword>
<dbReference type="GO" id="GO:0043386">
    <property type="term" value="P:mycotoxin biosynthetic process"/>
    <property type="evidence" value="ECO:0007669"/>
    <property type="project" value="InterPro"/>
</dbReference>
<evidence type="ECO:0000256" key="1">
    <source>
        <dbReference type="ARBA" id="ARBA00004167"/>
    </source>
</evidence>
<accession>A0AA39XHL1</accession>
<evidence type="ECO:0000313" key="10">
    <source>
        <dbReference type="EMBL" id="KAK0634153.1"/>
    </source>
</evidence>
<protein>
    <submittedName>
        <fullName evidence="10">Uncharacterized protein</fullName>
    </submittedName>
</protein>
<evidence type="ECO:0000256" key="2">
    <source>
        <dbReference type="ARBA" id="ARBA00004685"/>
    </source>
</evidence>
<evidence type="ECO:0000256" key="6">
    <source>
        <dbReference type="ARBA" id="ARBA00023136"/>
    </source>
</evidence>
<dbReference type="Proteomes" id="UP001175000">
    <property type="component" value="Unassembled WGS sequence"/>
</dbReference>
<evidence type="ECO:0000256" key="4">
    <source>
        <dbReference type="ARBA" id="ARBA00022989"/>
    </source>
</evidence>
<feature type="transmembrane region" description="Helical" evidence="9">
    <location>
        <begin position="35"/>
        <end position="57"/>
    </location>
</feature>
<keyword evidence="3 9" id="KW-0812">Transmembrane</keyword>
<keyword evidence="7" id="KW-0325">Glycoprotein</keyword>
<dbReference type="InterPro" id="IPR021765">
    <property type="entry name" value="UstYa-like"/>
</dbReference>
<dbReference type="EMBL" id="JAULSU010000001">
    <property type="protein sequence ID" value="KAK0634153.1"/>
    <property type="molecule type" value="Genomic_DNA"/>
</dbReference>
<evidence type="ECO:0000256" key="5">
    <source>
        <dbReference type="ARBA" id="ARBA00023026"/>
    </source>
</evidence>
<gene>
    <name evidence="10" type="ORF">B0T14DRAFT_508479</name>
</gene>
<dbReference type="AlphaFoldDB" id="A0AA39XHL1"/>
<evidence type="ECO:0000313" key="11">
    <source>
        <dbReference type="Proteomes" id="UP001175000"/>
    </source>
</evidence>
<comment type="caution">
    <text evidence="10">The sequence shown here is derived from an EMBL/GenBank/DDBJ whole genome shotgun (WGS) entry which is preliminary data.</text>
</comment>
<keyword evidence="11" id="KW-1185">Reference proteome</keyword>
<dbReference type="PANTHER" id="PTHR33365:SF4">
    <property type="entry name" value="CYCLOCHLOROTINE BIOSYNTHESIS PROTEIN O"/>
    <property type="match status" value="1"/>
</dbReference>
<dbReference type="Pfam" id="PF11807">
    <property type="entry name" value="UstYa"/>
    <property type="match status" value="1"/>
</dbReference>
<evidence type="ECO:0000256" key="7">
    <source>
        <dbReference type="ARBA" id="ARBA00023180"/>
    </source>
</evidence>
<evidence type="ECO:0000256" key="9">
    <source>
        <dbReference type="SAM" id="Phobius"/>
    </source>
</evidence>
<comment type="pathway">
    <text evidence="2">Mycotoxin biosynthesis.</text>
</comment>
<name>A0AA39XHL1_9PEZI</name>
<comment type="subcellular location">
    <subcellularLocation>
        <location evidence="1">Membrane</location>
        <topology evidence="1">Single-pass membrane protein</topology>
    </subcellularLocation>
</comment>
<keyword evidence="4 9" id="KW-1133">Transmembrane helix</keyword>
<comment type="similarity">
    <text evidence="8">Belongs to the ustYa family.</text>
</comment>
<dbReference type="PANTHER" id="PTHR33365">
    <property type="entry name" value="YALI0B05434P"/>
    <property type="match status" value="1"/>
</dbReference>
<evidence type="ECO:0000256" key="8">
    <source>
        <dbReference type="ARBA" id="ARBA00035112"/>
    </source>
</evidence>
<keyword evidence="6 9" id="KW-0472">Membrane</keyword>
<reference evidence="10" key="1">
    <citation type="submission" date="2023-06" db="EMBL/GenBank/DDBJ databases">
        <title>Genome-scale phylogeny and comparative genomics of the fungal order Sordariales.</title>
        <authorList>
            <consortium name="Lawrence Berkeley National Laboratory"/>
            <person name="Hensen N."/>
            <person name="Bonometti L."/>
            <person name="Westerberg I."/>
            <person name="Brannstrom I.O."/>
            <person name="Guillou S."/>
            <person name="Cros-Aarteil S."/>
            <person name="Calhoun S."/>
            <person name="Haridas S."/>
            <person name="Kuo A."/>
            <person name="Mondo S."/>
            <person name="Pangilinan J."/>
            <person name="Riley R."/>
            <person name="Labutti K."/>
            <person name="Andreopoulos B."/>
            <person name="Lipzen A."/>
            <person name="Chen C."/>
            <person name="Yanf M."/>
            <person name="Daum C."/>
            <person name="Ng V."/>
            <person name="Clum A."/>
            <person name="Steindorff A."/>
            <person name="Ohm R."/>
            <person name="Martin F."/>
            <person name="Silar P."/>
            <person name="Natvig D."/>
            <person name="Lalanne C."/>
            <person name="Gautier V."/>
            <person name="Ament-Velasquez S.L."/>
            <person name="Kruys A."/>
            <person name="Hutchinson M.I."/>
            <person name="Powell A.J."/>
            <person name="Barry K."/>
            <person name="Miller A.N."/>
            <person name="Grigoriev I.V."/>
            <person name="Debuchy R."/>
            <person name="Gladieux P."/>
            <person name="Thoren M.H."/>
            <person name="Johannesson H."/>
        </authorList>
    </citation>
    <scope>NUCLEOTIDE SEQUENCE</scope>
    <source>
        <strain evidence="10">CBS 606.72</strain>
    </source>
</reference>